<organism evidence="2 3">
    <name type="scientific">Trichocladium antarcticum</name>
    <dbReference type="NCBI Taxonomy" id="1450529"/>
    <lineage>
        <taxon>Eukaryota</taxon>
        <taxon>Fungi</taxon>
        <taxon>Dikarya</taxon>
        <taxon>Ascomycota</taxon>
        <taxon>Pezizomycotina</taxon>
        <taxon>Sordariomycetes</taxon>
        <taxon>Sordariomycetidae</taxon>
        <taxon>Sordariales</taxon>
        <taxon>Chaetomiaceae</taxon>
        <taxon>Trichocladium</taxon>
    </lineage>
</organism>
<sequence length="146" mass="15550">MLGFKHIAAAALLAQGVFGEGIHLFNCRPYGAAGSPQTWLSVVAYCANDADCSNLGYTVPGNDACVVSSSGTAESYHHWEGGSQSCTFPTGVTFSWNIPANAQSQPNFSSVGSGSNSYRSFAGYKDNKVNGASFNYHSCEKIYYYI</sequence>
<dbReference type="Proteomes" id="UP001304895">
    <property type="component" value="Unassembled WGS sequence"/>
</dbReference>
<feature type="signal peptide" evidence="1">
    <location>
        <begin position="1"/>
        <end position="19"/>
    </location>
</feature>
<proteinExistence type="predicted"/>
<protein>
    <submittedName>
        <fullName evidence="2">Uncharacterized protein</fullName>
    </submittedName>
</protein>
<feature type="chain" id="PRO_5042862652" evidence="1">
    <location>
        <begin position="20"/>
        <end position="146"/>
    </location>
</feature>
<gene>
    <name evidence="2" type="ORF">BT67DRAFT_387672</name>
</gene>
<comment type="caution">
    <text evidence="2">The sequence shown here is derived from an EMBL/GenBank/DDBJ whole genome shotgun (WGS) entry which is preliminary data.</text>
</comment>
<reference evidence="2" key="2">
    <citation type="submission" date="2023-05" db="EMBL/GenBank/DDBJ databases">
        <authorList>
            <consortium name="Lawrence Berkeley National Laboratory"/>
            <person name="Steindorff A."/>
            <person name="Hensen N."/>
            <person name="Bonometti L."/>
            <person name="Westerberg I."/>
            <person name="Brannstrom I.O."/>
            <person name="Guillou S."/>
            <person name="Cros-Aarteil S."/>
            <person name="Calhoun S."/>
            <person name="Haridas S."/>
            <person name="Kuo A."/>
            <person name="Mondo S."/>
            <person name="Pangilinan J."/>
            <person name="Riley R."/>
            <person name="Labutti K."/>
            <person name="Andreopoulos B."/>
            <person name="Lipzen A."/>
            <person name="Chen C."/>
            <person name="Yanf M."/>
            <person name="Daum C."/>
            <person name="Ng V."/>
            <person name="Clum A."/>
            <person name="Ohm R."/>
            <person name="Martin F."/>
            <person name="Silar P."/>
            <person name="Natvig D."/>
            <person name="Lalanne C."/>
            <person name="Gautier V."/>
            <person name="Ament-Velasquez S.L."/>
            <person name="Kruys A."/>
            <person name="Hutchinson M.I."/>
            <person name="Powell A.J."/>
            <person name="Barry K."/>
            <person name="Miller A.N."/>
            <person name="Grigoriev I.V."/>
            <person name="Debuchy R."/>
            <person name="Gladieux P."/>
            <person name="Thoren M.H."/>
            <person name="Johannesson H."/>
        </authorList>
    </citation>
    <scope>NUCLEOTIDE SEQUENCE</scope>
    <source>
        <strain evidence="2">CBS 123565</strain>
    </source>
</reference>
<dbReference type="AlphaFoldDB" id="A0AAN6UF12"/>
<keyword evidence="1" id="KW-0732">Signal</keyword>
<keyword evidence="3" id="KW-1185">Reference proteome</keyword>
<evidence type="ECO:0000256" key="1">
    <source>
        <dbReference type="SAM" id="SignalP"/>
    </source>
</evidence>
<dbReference type="EMBL" id="MU853423">
    <property type="protein sequence ID" value="KAK4131569.1"/>
    <property type="molecule type" value="Genomic_DNA"/>
</dbReference>
<name>A0AAN6UF12_9PEZI</name>
<evidence type="ECO:0000313" key="2">
    <source>
        <dbReference type="EMBL" id="KAK4131569.1"/>
    </source>
</evidence>
<accession>A0AAN6UF12</accession>
<evidence type="ECO:0000313" key="3">
    <source>
        <dbReference type="Proteomes" id="UP001304895"/>
    </source>
</evidence>
<reference evidence="2" key="1">
    <citation type="journal article" date="2023" name="Mol. Phylogenet. Evol.">
        <title>Genome-scale phylogeny and comparative genomics of the fungal order Sordariales.</title>
        <authorList>
            <person name="Hensen N."/>
            <person name="Bonometti L."/>
            <person name="Westerberg I."/>
            <person name="Brannstrom I.O."/>
            <person name="Guillou S."/>
            <person name="Cros-Aarteil S."/>
            <person name="Calhoun S."/>
            <person name="Haridas S."/>
            <person name="Kuo A."/>
            <person name="Mondo S."/>
            <person name="Pangilinan J."/>
            <person name="Riley R."/>
            <person name="LaButti K."/>
            <person name="Andreopoulos B."/>
            <person name="Lipzen A."/>
            <person name="Chen C."/>
            <person name="Yan M."/>
            <person name="Daum C."/>
            <person name="Ng V."/>
            <person name="Clum A."/>
            <person name="Steindorff A."/>
            <person name="Ohm R.A."/>
            <person name="Martin F."/>
            <person name="Silar P."/>
            <person name="Natvig D.O."/>
            <person name="Lalanne C."/>
            <person name="Gautier V."/>
            <person name="Ament-Velasquez S.L."/>
            <person name="Kruys A."/>
            <person name="Hutchinson M.I."/>
            <person name="Powell A.J."/>
            <person name="Barry K."/>
            <person name="Miller A.N."/>
            <person name="Grigoriev I.V."/>
            <person name="Debuchy R."/>
            <person name="Gladieux P."/>
            <person name="Hiltunen Thoren M."/>
            <person name="Johannesson H."/>
        </authorList>
    </citation>
    <scope>NUCLEOTIDE SEQUENCE</scope>
    <source>
        <strain evidence="2">CBS 123565</strain>
    </source>
</reference>